<evidence type="ECO:0000256" key="6">
    <source>
        <dbReference type="ARBA" id="ARBA00022729"/>
    </source>
</evidence>
<organism evidence="19 20">
    <name type="scientific">Solea senegalensis</name>
    <name type="common">Senegalese sole</name>
    <dbReference type="NCBI Taxonomy" id="28829"/>
    <lineage>
        <taxon>Eukaryota</taxon>
        <taxon>Metazoa</taxon>
        <taxon>Chordata</taxon>
        <taxon>Craniata</taxon>
        <taxon>Vertebrata</taxon>
        <taxon>Euteleostomi</taxon>
        <taxon>Actinopterygii</taxon>
        <taxon>Neopterygii</taxon>
        <taxon>Teleostei</taxon>
        <taxon>Neoteleostei</taxon>
        <taxon>Acanthomorphata</taxon>
        <taxon>Carangaria</taxon>
        <taxon>Pleuronectiformes</taxon>
        <taxon>Pleuronectoidei</taxon>
        <taxon>Soleidae</taxon>
        <taxon>Solea</taxon>
    </lineage>
</organism>
<sequence length="251" mass="28695">MFREASPKSHRRIPWFWPIFIVSTILTSTCGLNITSSLSRYYVARGDSVSLKCEFNLAPEDLCHLEIEWFLKSADIREEDKPLIWYVNDRIHNRYYGCHFSSLDPQDGDASLTLKDVKLTDTGTYQCKVKKAPGNKSKIMQVMVMEKISKPECGIRGDVKLGNKLRVNCSVLQGDRPIQFHWKKITGDRLFPENRTHFDSIQGDLYINDLQATDSGTYRCTAANCDDCMNVVLKSWIQLESGAKEDPENTV</sequence>
<feature type="domain" description="Ig-like" evidence="18">
    <location>
        <begin position="151"/>
        <end position="224"/>
    </location>
</feature>
<dbReference type="SMART" id="SM00408">
    <property type="entry name" value="IGc2"/>
    <property type="match status" value="2"/>
</dbReference>
<keyword evidence="10 17" id="KW-1133">Transmembrane helix</keyword>
<evidence type="ECO:0000256" key="4">
    <source>
        <dbReference type="ARBA" id="ARBA00022475"/>
    </source>
</evidence>
<dbReference type="SMART" id="SM00409">
    <property type="entry name" value="IG"/>
    <property type="match status" value="2"/>
</dbReference>
<dbReference type="InterPro" id="IPR013106">
    <property type="entry name" value="Ig_V-set"/>
</dbReference>
<dbReference type="GO" id="GO:0050839">
    <property type="term" value="F:cell adhesion molecule binding"/>
    <property type="evidence" value="ECO:0007669"/>
    <property type="project" value="TreeGrafter"/>
</dbReference>
<protein>
    <submittedName>
        <fullName evidence="19">Coxsackievirus and adenovirus receptor</fullName>
    </submittedName>
</protein>
<evidence type="ECO:0000256" key="12">
    <source>
        <dbReference type="ARBA" id="ARBA00023157"/>
    </source>
</evidence>
<evidence type="ECO:0000256" key="2">
    <source>
        <dbReference type="ARBA" id="ARBA00004536"/>
    </source>
</evidence>
<keyword evidence="11 17" id="KW-0472">Membrane</keyword>
<dbReference type="GO" id="GO:0014704">
    <property type="term" value="C:intercalated disc"/>
    <property type="evidence" value="ECO:0007669"/>
    <property type="project" value="TreeGrafter"/>
</dbReference>
<evidence type="ECO:0000256" key="1">
    <source>
        <dbReference type="ARBA" id="ARBA00004435"/>
    </source>
</evidence>
<keyword evidence="14" id="KW-0325">Glycoprotein</keyword>
<keyword evidence="8" id="KW-0130">Cell adhesion</keyword>
<dbReference type="PANTHER" id="PTHR44468:SF3">
    <property type="entry name" value="COXSACKIEVIRUS AND ADENOVIRUS RECEPTOR"/>
    <property type="match status" value="1"/>
</dbReference>
<keyword evidence="13 19" id="KW-0675">Receptor</keyword>
<comment type="caution">
    <text evidence="19">The sequence shown here is derived from an EMBL/GenBank/DDBJ whole genome shotgun (WGS) entry which is preliminary data.</text>
</comment>
<keyword evidence="7" id="KW-0677">Repeat</keyword>
<evidence type="ECO:0000313" key="20">
    <source>
        <dbReference type="Proteomes" id="UP000693946"/>
    </source>
</evidence>
<dbReference type="PROSITE" id="PS50835">
    <property type="entry name" value="IG_LIKE"/>
    <property type="match status" value="2"/>
</dbReference>
<evidence type="ECO:0000313" key="19">
    <source>
        <dbReference type="EMBL" id="KAG7518505.1"/>
    </source>
</evidence>
<keyword evidence="5 17" id="KW-0812">Transmembrane</keyword>
<dbReference type="GO" id="GO:0005923">
    <property type="term" value="C:bicellular tight junction"/>
    <property type="evidence" value="ECO:0007669"/>
    <property type="project" value="UniProtKB-SubCell"/>
</dbReference>
<evidence type="ECO:0000256" key="10">
    <source>
        <dbReference type="ARBA" id="ARBA00022989"/>
    </source>
</evidence>
<evidence type="ECO:0000256" key="17">
    <source>
        <dbReference type="SAM" id="Phobius"/>
    </source>
</evidence>
<dbReference type="AlphaFoldDB" id="A0AAV6SNF6"/>
<feature type="domain" description="Ig-like" evidence="18">
    <location>
        <begin position="18"/>
        <end position="143"/>
    </location>
</feature>
<evidence type="ECO:0000256" key="3">
    <source>
        <dbReference type="ARBA" id="ARBA00022427"/>
    </source>
</evidence>
<dbReference type="EMBL" id="JAGKHQ010000004">
    <property type="protein sequence ID" value="KAG7518505.1"/>
    <property type="molecule type" value="Genomic_DNA"/>
</dbReference>
<dbReference type="GO" id="GO:0005912">
    <property type="term" value="C:adherens junction"/>
    <property type="evidence" value="ECO:0007669"/>
    <property type="project" value="UniProtKB-SubCell"/>
</dbReference>
<dbReference type="Pfam" id="PF07686">
    <property type="entry name" value="V-set"/>
    <property type="match status" value="1"/>
</dbReference>
<comment type="subcellular location">
    <subcellularLocation>
        <location evidence="16">Basolateral cell membrane</location>
        <topology evidence="16">Single-pass type I membrane protein</topology>
    </subcellularLocation>
    <subcellularLocation>
        <location evidence="2">Cell junction</location>
        <location evidence="2">Adherens junction</location>
    </subcellularLocation>
    <subcellularLocation>
        <location evidence="1">Cell junction</location>
        <location evidence="1">Tight junction</location>
    </subcellularLocation>
</comment>
<keyword evidence="3" id="KW-0796">Tight junction</keyword>
<keyword evidence="6" id="KW-0732">Signal</keyword>
<keyword evidence="12" id="KW-1015">Disulfide bond</keyword>
<proteinExistence type="predicted"/>
<dbReference type="Proteomes" id="UP000693946">
    <property type="component" value="Linkage Group LG12"/>
</dbReference>
<evidence type="ECO:0000256" key="5">
    <source>
        <dbReference type="ARBA" id="ARBA00022692"/>
    </source>
</evidence>
<dbReference type="InterPro" id="IPR003598">
    <property type="entry name" value="Ig_sub2"/>
</dbReference>
<feature type="transmembrane region" description="Helical" evidence="17">
    <location>
        <begin position="15"/>
        <end position="35"/>
    </location>
</feature>
<dbReference type="SMART" id="SM00406">
    <property type="entry name" value="IGv"/>
    <property type="match status" value="1"/>
</dbReference>
<dbReference type="InterPro" id="IPR052307">
    <property type="entry name" value="EJ_Adhesion_Regulator"/>
</dbReference>
<dbReference type="GO" id="GO:0034109">
    <property type="term" value="P:homotypic cell-cell adhesion"/>
    <property type="evidence" value="ECO:0007669"/>
    <property type="project" value="TreeGrafter"/>
</dbReference>
<dbReference type="InterPro" id="IPR003599">
    <property type="entry name" value="Ig_sub"/>
</dbReference>
<evidence type="ECO:0000256" key="7">
    <source>
        <dbReference type="ARBA" id="ARBA00022737"/>
    </source>
</evidence>
<keyword evidence="15" id="KW-0393">Immunoglobulin domain</keyword>
<keyword evidence="4" id="KW-1003">Cell membrane</keyword>
<evidence type="ECO:0000256" key="11">
    <source>
        <dbReference type="ARBA" id="ARBA00023136"/>
    </source>
</evidence>
<gene>
    <name evidence="19" type="ORF">JOB18_036059</name>
</gene>
<dbReference type="GO" id="GO:0016323">
    <property type="term" value="C:basolateral plasma membrane"/>
    <property type="evidence" value="ECO:0007669"/>
    <property type="project" value="UniProtKB-SubCell"/>
</dbReference>
<name>A0AAV6SNF6_SOLSE</name>
<evidence type="ECO:0000259" key="18">
    <source>
        <dbReference type="PROSITE" id="PS50835"/>
    </source>
</evidence>
<accession>A0AAV6SNF6</accession>
<evidence type="ECO:0000256" key="14">
    <source>
        <dbReference type="ARBA" id="ARBA00023180"/>
    </source>
</evidence>
<evidence type="ECO:0000256" key="8">
    <source>
        <dbReference type="ARBA" id="ARBA00022889"/>
    </source>
</evidence>
<evidence type="ECO:0000256" key="15">
    <source>
        <dbReference type="ARBA" id="ARBA00023319"/>
    </source>
</evidence>
<evidence type="ECO:0000256" key="16">
    <source>
        <dbReference type="ARBA" id="ARBA00023768"/>
    </source>
</evidence>
<evidence type="ECO:0000256" key="13">
    <source>
        <dbReference type="ARBA" id="ARBA00023170"/>
    </source>
</evidence>
<dbReference type="InterPro" id="IPR007110">
    <property type="entry name" value="Ig-like_dom"/>
</dbReference>
<dbReference type="Pfam" id="PF13927">
    <property type="entry name" value="Ig_3"/>
    <property type="match status" value="1"/>
</dbReference>
<keyword evidence="20" id="KW-1185">Reference proteome</keyword>
<dbReference type="PANTHER" id="PTHR44468">
    <property type="entry name" value="COXSACKIEVIRUS AND ADENOVIRUS RECEPTOR-RELATED"/>
    <property type="match status" value="1"/>
</dbReference>
<keyword evidence="9" id="KW-0965">Cell junction</keyword>
<evidence type="ECO:0000256" key="9">
    <source>
        <dbReference type="ARBA" id="ARBA00022949"/>
    </source>
</evidence>
<reference evidence="19 20" key="1">
    <citation type="journal article" date="2021" name="Sci. Rep.">
        <title>Chromosome anchoring in Senegalese sole (Solea senegalensis) reveals sex-associated markers and genome rearrangements in flatfish.</title>
        <authorList>
            <person name="Guerrero-Cozar I."/>
            <person name="Gomez-Garrido J."/>
            <person name="Berbel C."/>
            <person name="Martinez-Blanch J.F."/>
            <person name="Alioto T."/>
            <person name="Claros M.G."/>
            <person name="Gagnaire P.A."/>
            <person name="Manchado M."/>
        </authorList>
    </citation>
    <scope>NUCLEOTIDE SEQUENCE [LARGE SCALE GENOMIC DNA]</scope>
    <source>
        <strain evidence="19">Sse05_10M</strain>
    </source>
</reference>